<dbReference type="HOGENOM" id="CLU_1837649_0_0_1"/>
<evidence type="ECO:0000256" key="5">
    <source>
        <dbReference type="ARBA" id="ARBA00022840"/>
    </source>
</evidence>
<dbReference type="Gene3D" id="1.10.510.10">
    <property type="entry name" value="Transferase(Phosphotransferase) domain 1"/>
    <property type="match status" value="1"/>
</dbReference>
<evidence type="ECO:0000256" key="4">
    <source>
        <dbReference type="ARBA" id="ARBA00022777"/>
    </source>
</evidence>
<keyword evidence="4" id="KW-0418">Kinase</keyword>
<dbReference type="STRING" id="32264.T1JPZ3"/>
<keyword evidence="5" id="KW-0067">ATP-binding</keyword>
<organism evidence="7 8">
    <name type="scientific">Tetranychus urticae</name>
    <name type="common">Two-spotted spider mite</name>
    <dbReference type="NCBI Taxonomy" id="32264"/>
    <lineage>
        <taxon>Eukaryota</taxon>
        <taxon>Metazoa</taxon>
        <taxon>Ecdysozoa</taxon>
        <taxon>Arthropoda</taxon>
        <taxon>Chelicerata</taxon>
        <taxon>Arachnida</taxon>
        <taxon>Acari</taxon>
        <taxon>Acariformes</taxon>
        <taxon>Trombidiformes</taxon>
        <taxon>Prostigmata</taxon>
        <taxon>Eleutherengona</taxon>
        <taxon>Raphignathae</taxon>
        <taxon>Tetranychoidea</taxon>
        <taxon>Tetranychidae</taxon>
        <taxon>Tetranychus</taxon>
    </lineage>
</organism>
<dbReference type="SUPFAM" id="SSF56112">
    <property type="entry name" value="Protein kinase-like (PK-like)"/>
    <property type="match status" value="1"/>
</dbReference>
<dbReference type="EMBL" id="CAEY01000434">
    <property type="status" value="NOT_ANNOTATED_CDS"/>
    <property type="molecule type" value="Genomic_DNA"/>
</dbReference>
<dbReference type="AlphaFoldDB" id="T1JPZ3"/>
<evidence type="ECO:0000256" key="1">
    <source>
        <dbReference type="ARBA" id="ARBA00022527"/>
    </source>
</evidence>
<evidence type="ECO:0000256" key="3">
    <source>
        <dbReference type="ARBA" id="ARBA00022741"/>
    </source>
</evidence>
<accession>T1JPZ3</accession>
<reference evidence="7" key="2">
    <citation type="submission" date="2015-06" db="UniProtKB">
        <authorList>
            <consortium name="EnsemblMetazoa"/>
        </authorList>
    </citation>
    <scope>IDENTIFICATION</scope>
</reference>
<evidence type="ECO:0000259" key="6">
    <source>
        <dbReference type="Pfam" id="PF00069"/>
    </source>
</evidence>
<dbReference type="InterPro" id="IPR000719">
    <property type="entry name" value="Prot_kinase_dom"/>
</dbReference>
<evidence type="ECO:0000313" key="7">
    <source>
        <dbReference type="EnsemblMetazoa" id="tetur01g01340.1"/>
    </source>
</evidence>
<dbReference type="PANTHER" id="PTHR24353">
    <property type="entry name" value="CYCLIC NUCLEOTIDE-DEPENDENT PROTEIN KINASE"/>
    <property type="match status" value="1"/>
</dbReference>
<keyword evidence="1" id="KW-0723">Serine/threonine-protein kinase</keyword>
<keyword evidence="3" id="KW-0547">Nucleotide-binding</keyword>
<dbReference type="InterPro" id="IPR011009">
    <property type="entry name" value="Kinase-like_dom_sf"/>
</dbReference>
<name>T1JPZ3_TETUR</name>
<evidence type="ECO:0000256" key="2">
    <source>
        <dbReference type="ARBA" id="ARBA00022679"/>
    </source>
</evidence>
<proteinExistence type="predicted"/>
<feature type="domain" description="Protein kinase" evidence="6">
    <location>
        <begin position="108"/>
        <end position="139"/>
    </location>
</feature>
<keyword evidence="8" id="KW-1185">Reference proteome</keyword>
<protein>
    <recommendedName>
        <fullName evidence="6">Protein kinase domain-containing protein</fullName>
    </recommendedName>
</protein>
<dbReference type="GO" id="GO:0004690">
    <property type="term" value="F:cyclic nucleotide-dependent protein kinase activity"/>
    <property type="evidence" value="ECO:0007669"/>
    <property type="project" value="UniProtKB-ARBA"/>
</dbReference>
<evidence type="ECO:0000313" key="8">
    <source>
        <dbReference type="Proteomes" id="UP000015104"/>
    </source>
</evidence>
<dbReference type="Pfam" id="PF00069">
    <property type="entry name" value="Pkinase"/>
    <property type="match status" value="1"/>
</dbReference>
<dbReference type="GO" id="GO:0005524">
    <property type="term" value="F:ATP binding"/>
    <property type="evidence" value="ECO:0007669"/>
    <property type="project" value="UniProtKB-KW"/>
</dbReference>
<dbReference type="Proteomes" id="UP000015104">
    <property type="component" value="Unassembled WGS sequence"/>
</dbReference>
<reference evidence="8" key="1">
    <citation type="submission" date="2011-08" db="EMBL/GenBank/DDBJ databases">
        <authorList>
            <person name="Rombauts S."/>
        </authorList>
    </citation>
    <scope>NUCLEOTIDE SEQUENCE</scope>
    <source>
        <strain evidence="8">London</strain>
    </source>
</reference>
<keyword evidence="2" id="KW-0808">Transferase</keyword>
<sequence>MPLANLDVPWQKDDSGVQVKHVDFFPEEIPSIDSNEQVQQMETDGSTIEVTHVTKEGHPAADLDQFVKDHLVKFIWPRKQLDRCRHIVCHESLEKGNSQSSKESLVDDKTYSFCGTVEYMAPEIINRKGHTVAVDWWSYVNRSITISWWFQKRIGCLLIYIWKTREGEKRMIIMMLICVSQIISCNIF</sequence>
<dbReference type="EnsemblMetazoa" id="tetur01g01340.1">
    <property type="protein sequence ID" value="tetur01g01340.1"/>
    <property type="gene ID" value="tetur01g01340"/>
</dbReference>